<reference evidence="9 10" key="1">
    <citation type="journal article" date="2018" name="Nat. Ecol. Evol.">
        <title>Genomic signatures of mitonuclear coevolution across populations of Tigriopus californicus.</title>
        <authorList>
            <person name="Barreto F.S."/>
            <person name="Watson E.T."/>
            <person name="Lima T.G."/>
            <person name="Willett C.S."/>
            <person name="Edmands S."/>
            <person name="Li W."/>
            <person name="Burton R.S."/>
        </authorList>
    </citation>
    <scope>NUCLEOTIDE SEQUENCE [LARGE SCALE GENOMIC DNA]</scope>
    <source>
        <strain evidence="9 10">San Diego</strain>
    </source>
</reference>
<dbReference type="PROSITE" id="PS50252">
    <property type="entry name" value="TBOX_3"/>
    <property type="match status" value="1"/>
</dbReference>
<evidence type="ECO:0000313" key="10">
    <source>
        <dbReference type="Proteomes" id="UP000318571"/>
    </source>
</evidence>
<keyword evidence="2" id="KW-0805">Transcription regulation</keyword>
<name>A0A553N6W5_TIGCA</name>
<evidence type="ECO:0000256" key="3">
    <source>
        <dbReference type="ARBA" id="ARBA00023125"/>
    </source>
</evidence>
<dbReference type="PANTHER" id="PTHR11267:SF190">
    <property type="entry name" value="T-BOX TRANSCRIPTION FACTOR TBX20"/>
    <property type="match status" value="1"/>
</dbReference>
<dbReference type="GO" id="GO:0005634">
    <property type="term" value="C:nucleus"/>
    <property type="evidence" value="ECO:0007669"/>
    <property type="project" value="UniProtKB-SubCell"/>
</dbReference>
<comment type="caution">
    <text evidence="9">The sequence shown here is derived from an EMBL/GenBank/DDBJ whole genome shotgun (WGS) entry which is preliminary data.</text>
</comment>
<gene>
    <name evidence="9" type="ORF">TCAL_05858</name>
</gene>
<feature type="compositionally biased region" description="Acidic residues" evidence="7">
    <location>
        <begin position="145"/>
        <end position="160"/>
    </location>
</feature>
<comment type="subcellular location">
    <subcellularLocation>
        <location evidence="1 6">Nucleus</location>
    </subcellularLocation>
</comment>
<keyword evidence="10" id="KW-1185">Reference proteome</keyword>
<proteinExistence type="predicted"/>
<feature type="region of interest" description="Disordered" evidence="7">
    <location>
        <begin position="23"/>
        <end position="42"/>
    </location>
</feature>
<dbReference type="CDD" id="cd20193">
    <property type="entry name" value="T-box_TBX20-like"/>
    <property type="match status" value="1"/>
</dbReference>
<dbReference type="GO" id="GO:0001708">
    <property type="term" value="P:cell fate specification"/>
    <property type="evidence" value="ECO:0007669"/>
    <property type="project" value="TreeGrafter"/>
</dbReference>
<feature type="domain" description="T-box" evidence="8">
    <location>
        <begin position="217"/>
        <end position="402"/>
    </location>
</feature>
<dbReference type="FunFam" id="2.60.40.820:FF:000008">
    <property type="entry name" value="T-box transcription factor TBX20"/>
    <property type="match status" value="1"/>
</dbReference>
<evidence type="ECO:0000256" key="2">
    <source>
        <dbReference type="ARBA" id="ARBA00023015"/>
    </source>
</evidence>
<dbReference type="Gene3D" id="2.60.40.820">
    <property type="entry name" value="Transcription factor, T-box"/>
    <property type="match status" value="1"/>
</dbReference>
<dbReference type="InterPro" id="IPR046360">
    <property type="entry name" value="T-box_DNA-bd"/>
</dbReference>
<dbReference type="STRING" id="6832.A0A553N6W5"/>
<evidence type="ECO:0000256" key="4">
    <source>
        <dbReference type="ARBA" id="ARBA00023163"/>
    </source>
</evidence>
<dbReference type="InterPro" id="IPR001699">
    <property type="entry name" value="TF_T-box"/>
</dbReference>
<dbReference type="AlphaFoldDB" id="A0A553N6W5"/>
<accession>A0A553N6W5</accession>
<dbReference type="SUPFAM" id="SSF49417">
    <property type="entry name" value="p53-like transcription factors"/>
    <property type="match status" value="1"/>
</dbReference>
<evidence type="ECO:0000259" key="8">
    <source>
        <dbReference type="PROSITE" id="PS50252"/>
    </source>
</evidence>
<dbReference type="SMART" id="SM00425">
    <property type="entry name" value="TBOX"/>
    <property type="match status" value="1"/>
</dbReference>
<dbReference type="GO" id="GO:0000978">
    <property type="term" value="F:RNA polymerase II cis-regulatory region sequence-specific DNA binding"/>
    <property type="evidence" value="ECO:0007669"/>
    <property type="project" value="InterPro"/>
</dbReference>
<comment type="caution">
    <text evidence="6">Lacks conserved residue(s) required for the propagation of feature annotation.</text>
</comment>
<sequence length="553" mass="61310">MISPSLSSTPTMIRPIVLTSNSSSTPLIRASSPPPPAVHHGHSDQAKVLKMTNFSIAAIMNNSSRDDPNVRRKSLFERPAPASKLDQFNPMSQFSHESMKGVQDRITLQQLHRQQLERLTAPTPNPRRSSAPVSPPPKAEVDKVEPDEEVDVEQCSDSEDIPDKSKDCPSQEGESKANDDNGPPTSNGTPNKKKKEKVRYLKPKCNSEELMYADCFLETKELWDKFNELGTEMIITKTGRRMFPTVRCSFQNLVPHQKYWVVLDIVPCDNKRYRYAYHRSSWLVAGKADPPPPHRLYTHPDAPFTGEQLRKQVVSFEKVKLTNNEMDKNGQIILNSMHRFQPRIYLVTRHDGATGPIQDIEREKYRSYIFPETIFTAVTAYQNQLITKLKIDSNPFAKGFRDSSRLNDYESDSPYPMPPGMDPTFLLRSPLLSDAENNNFMAVAAAEKARAMMMMGGGRPPHPSHQLGFFPGAALAAAAAASQDSCSRLANPRAMFPALSPGGPSGAPRFSPYVLPKRGSPSPSSKSDPSPPASDGANSRSARTPSVSPPRAS</sequence>
<dbReference type="PANTHER" id="PTHR11267">
    <property type="entry name" value="T-BOX PROTEIN-RELATED"/>
    <property type="match status" value="1"/>
</dbReference>
<dbReference type="EMBL" id="VCGU01000459">
    <property type="protein sequence ID" value="TRY61166.1"/>
    <property type="molecule type" value="Genomic_DNA"/>
</dbReference>
<evidence type="ECO:0000256" key="6">
    <source>
        <dbReference type="PROSITE-ProRule" id="PRU00201"/>
    </source>
</evidence>
<dbReference type="InterPro" id="IPR036960">
    <property type="entry name" value="T-box_sf"/>
</dbReference>
<keyword evidence="5 6" id="KW-0539">Nucleus</keyword>
<dbReference type="Proteomes" id="UP000318571">
    <property type="component" value="Chromosome 8"/>
</dbReference>
<dbReference type="Pfam" id="PF00907">
    <property type="entry name" value="T-box"/>
    <property type="match status" value="1"/>
</dbReference>
<keyword evidence="4" id="KW-0804">Transcription</keyword>
<feature type="region of interest" description="Disordered" evidence="7">
    <location>
        <begin position="498"/>
        <end position="553"/>
    </location>
</feature>
<feature type="compositionally biased region" description="Low complexity" evidence="7">
    <location>
        <begin position="516"/>
        <end position="537"/>
    </location>
</feature>
<evidence type="ECO:0000256" key="7">
    <source>
        <dbReference type="SAM" id="MobiDB-lite"/>
    </source>
</evidence>
<dbReference type="InterPro" id="IPR008967">
    <property type="entry name" value="p53-like_TF_DNA-bd_sf"/>
</dbReference>
<feature type="region of interest" description="Disordered" evidence="7">
    <location>
        <begin position="117"/>
        <end position="198"/>
    </location>
</feature>
<evidence type="ECO:0000313" key="9">
    <source>
        <dbReference type="EMBL" id="TRY61166.1"/>
    </source>
</evidence>
<evidence type="ECO:0000256" key="1">
    <source>
        <dbReference type="ARBA" id="ARBA00004123"/>
    </source>
</evidence>
<dbReference type="GO" id="GO:0007507">
    <property type="term" value="P:heart development"/>
    <property type="evidence" value="ECO:0007669"/>
    <property type="project" value="TreeGrafter"/>
</dbReference>
<dbReference type="GO" id="GO:0000785">
    <property type="term" value="C:chromatin"/>
    <property type="evidence" value="ECO:0007669"/>
    <property type="project" value="TreeGrafter"/>
</dbReference>
<organism evidence="9 10">
    <name type="scientific">Tigriopus californicus</name>
    <name type="common">Marine copepod</name>
    <dbReference type="NCBI Taxonomy" id="6832"/>
    <lineage>
        <taxon>Eukaryota</taxon>
        <taxon>Metazoa</taxon>
        <taxon>Ecdysozoa</taxon>
        <taxon>Arthropoda</taxon>
        <taxon>Crustacea</taxon>
        <taxon>Multicrustacea</taxon>
        <taxon>Hexanauplia</taxon>
        <taxon>Copepoda</taxon>
        <taxon>Harpacticoida</taxon>
        <taxon>Harpacticidae</taxon>
        <taxon>Tigriopus</taxon>
    </lineage>
</organism>
<dbReference type="InterPro" id="IPR018186">
    <property type="entry name" value="TF_T-box_CS"/>
</dbReference>
<protein>
    <recommendedName>
        <fullName evidence="8">T-box domain-containing protein</fullName>
    </recommendedName>
</protein>
<feature type="compositionally biased region" description="Low complexity" evidence="7">
    <location>
        <begin position="498"/>
        <end position="508"/>
    </location>
</feature>
<dbReference type="GO" id="GO:0000981">
    <property type="term" value="F:DNA-binding transcription factor activity, RNA polymerase II-specific"/>
    <property type="evidence" value="ECO:0007669"/>
    <property type="project" value="TreeGrafter"/>
</dbReference>
<dbReference type="PRINTS" id="PR00937">
    <property type="entry name" value="TBOX"/>
</dbReference>
<evidence type="ECO:0000256" key="5">
    <source>
        <dbReference type="ARBA" id="ARBA00023242"/>
    </source>
</evidence>
<keyword evidence="3 6" id="KW-0238">DNA-binding</keyword>
<dbReference type="GO" id="GO:0045893">
    <property type="term" value="P:positive regulation of DNA-templated transcription"/>
    <property type="evidence" value="ECO:0007669"/>
    <property type="project" value="InterPro"/>
</dbReference>
<dbReference type="PROSITE" id="PS01283">
    <property type="entry name" value="TBOX_1"/>
    <property type="match status" value="1"/>
</dbReference>
<feature type="compositionally biased region" description="Basic and acidic residues" evidence="7">
    <location>
        <begin position="161"/>
        <end position="179"/>
    </location>
</feature>